<dbReference type="InterPro" id="IPR006569">
    <property type="entry name" value="CID_dom"/>
</dbReference>
<reference evidence="3" key="1">
    <citation type="submission" date="2012-09" db="EMBL/GenBank/DDBJ databases">
        <authorList>
            <person name="Martin A.A."/>
        </authorList>
    </citation>
    <scope>NUCLEOTIDE SEQUENCE</scope>
</reference>
<dbReference type="Gene3D" id="1.25.40.90">
    <property type="match status" value="1"/>
</dbReference>
<evidence type="ECO:0000313" key="3">
    <source>
        <dbReference type="Proteomes" id="UP000035642"/>
    </source>
</evidence>
<dbReference type="Pfam" id="PF04818">
    <property type="entry name" value="CID"/>
    <property type="match status" value="1"/>
</dbReference>
<keyword evidence="1" id="KW-0732">Signal</keyword>
<dbReference type="PANTHER" id="PTHR12460:SF39">
    <property type="entry name" value="CID DOMAIN-CONTAINING PROTEIN"/>
    <property type="match status" value="1"/>
</dbReference>
<dbReference type="Proteomes" id="UP000035642">
    <property type="component" value="Unassembled WGS sequence"/>
</dbReference>
<evidence type="ECO:0000313" key="4">
    <source>
        <dbReference type="WBParaSite" id="ACAC_0000665801-mRNA-1"/>
    </source>
</evidence>
<organism evidence="3 4">
    <name type="scientific">Angiostrongylus cantonensis</name>
    <name type="common">Rat lungworm</name>
    <dbReference type="NCBI Taxonomy" id="6313"/>
    <lineage>
        <taxon>Eukaryota</taxon>
        <taxon>Metazoa</taxon>
        <taxon>Ecdysozoa</taxon>
        <taxon>Nematoda</taxon>
        <taxon>Chromadorea</taxon>
        <taxon>Rhabditida</taxon>
        <taxon>Rhabditina</taxon>
        <taxon>Rhabditomorpha</taxon>
        <taxon>Strongyloidea</taxon>
        <taxon>Metastrongylidae</taxon>
        <taxon>Angiostrongylus</taxon>
    </lineage>
</organism>
<name>A0A0K0D981_ANGCA</name>
<protein>
    <submittedName>
        <fullName evidence="4">CID domain-containing protein</fullName>
    </submittedName>
</protein>
<dbReference type="InterPro" id="IPR008942">
    <property type="entry name" value="ENTH_VHS"/>
</dbReference>
<evidence type="ECO:0000256" key="1">
    <source>
        <dbReference type="SAM" id="SignalP"/>
    </source>
</evidence>
<dbReference type="GO" id="GO:0031124">
    <property type="term" value="P:mRNA 3'-end processing"/>
    <property type="evidence" value="ECO:0007669"/>
    <property type="project" value="TreeGrafter"/>
</dbReference>
<dbReference type="PROSITE" id="PS51391">
    <property type="entry name" value="CID"/>
    <property type="match status" value="1"/>
</dbReference>
<feature type="signal peptide" evidence="1">
    <location>
        <begin position="1"/>
        <end position="21"/>
    </location>
</feature>
<dbReference type="STRING" id="6313.A0A0K0D981"/>
<dbReference type="PANTHER" id="PTHR12460">
    <property type="entry name" value="CYCLIN-DEPENDENT KINASE INHIBITOR-RELATED PROTEIN"/>
    <property type="match status" value="1"/>
</dbReference>
<feature type="chain" id="PRO_5005326585" evidence="1">
    <location>
        <begin position="22"/>
        <end position="271"/>
    </location>
</feature>
<dbReference type="AlphaFoldDB" id="A0A0K0D981"/>
<proteinExistence type="predicted"/>
<accession>A0A0K0D981</accession>
<keyword evidence="3" id="KW-1185">Reference proteome</keyword>
<dbReference type="GO" id="GO:0000993">
    <property type="term" value="F:RNA polymerase II complex binding"/>
    <property type="evidence" value="ECO:0007669"/>
    <property type="project" value="TreeGrafter"/>
</dbReference>
<dbReference type="SUPFAM" id="SSF48464">
    <property type="entry name" value="ENTH/VHS domain"/>
    <property type="match status" value="1"/>
</dbReference>
<dbReference type="SMART" id="SM00582">
    <property type="entry name" value="RPR"/>
    <property type="match status" value="1"/>
</dbReference>
<dbReference type="WBParaSite" id="ACAC_0000665801-mRNA-1">
    <property type="protein sequence ID" value="ACAC_0000665801-mRNA-1"/>
    <property type="gene ID" value="ACAC_0000665801"/>
</dbReference>
<sequence length="271" mass="31550">MRRFQDVSYFLVLFFSDLVSLSQEAIETISLWVMHYKDKRSIDLIVEAWLESFKIAKKDEQRIALFYIMNDVVQRAKNKHMDVLIPAFQPAVLSAVTMGKSSPCVKQVMNRCIDIFGERQVFTEASVNVMKNMLRKISEVLSQISSFRHSMEEQKRRMLQLIETLELAKRNFSHQLKDVTVVEDAYQKYFQGIREVHADLLVSPVFSKQWLLFFKYFTSYIWLLYFLDIRVIFDLTRLNFILKGVDDSGNGEVGCLSCSDSASRCSLTNGQ</sequence>
<feature type="domain" description="CID" evidence="2">
    <location>
        <begin position="1"/>
        <end position="138"/>
    </location>
</feature>
<evidence type="ECO:0000259" key="2">
    <source>
        <dbReference type="PROSITE" id="PS51391"/>
    </source>
</evidence>
<reference evidence="4" key="2">
    <citation type="submission" date="2017-02" db="UniProtKB">
        <authorList>
            <consortium name="WormBaseParasite"/>
        </authorList>
    </citation>
    <scope>IDENTIFICATION</scope>
</reference>